<evidence type="ECO:0000313" key="2">
    <source>
        <dbReference type="Proteomes" id="UP000215914"/>
    </source>
</evidence>
<dbReference type="Proteomes" id="UP000215914">
    <property type="component" value="Unassembled WGS sequence"/>
</dbReference>
<protein>
    <submittedName>
        <fullName evidence="1">Uncharacterized protein</fullName>
    </submittedName>
</protein>
<proteinExistence type="predicted"/>
<name>A0A9K3J5J1_HELAN</name>
<sequence>MIIDDIDSFLNYFQWLAQAINISSFLQFIVVEIRFQCMLKSLQFTSSSSLILLQFKMAYGLRTGNSPIFGMQSATTVRKNGADEFLNSENDKNDYDWLLTPPGTPLFPSLEMGSSKTVMNQNGTHKAHPSAAKSRVRAIPFTFENTSLTDLLNHC</sequence>
<dbReference type="AlphaFoldDB" id="A0A9K3J5J1"/>
<reference evidence="1" key="2">
    <citation type="submission" date="2020-06" db="EMBL/GenBank/DDBJ databases">
        <title>Helianthus annuus Genome sequencing and assembly Release 2.</title>
        <authorList>
            <person name="Gouzy J."/>
            <person name="Langlade N."/>
            <person name="Munos S."/>
        </authorList>
    </citation>
    <scope>NUCLEOTIDE SEQUENCE</scope>
    <source>
        <tissue evidence="1">Leaves</tissue>
    </source>
</reference>
<reference evidence="1" key="1">
    <citation type="journal article" date="2017" name="Nature">
        <title>The sunflower genome provides insights into oil metabolism, flowering and Asterid evolution.</title>
        <authorList>
            <person name="Badouin H."/>
            <person name="Gouzy J."/>
            <person name="Grassa C.J."/>
            <person name="Murat F."/>
            <person name="Staton S.E."/>
            <person name="Cottret L."/>
            <person name="Lelandais-Briere C."/>
            <person name="Owens G.L."/>
            <person name="Carrere S."/>
            <person name="Mayjonade B."/>
            <person name="Legrand L."/>
            <person name="Gill N."/>
            <person name="Kane N.C."/>
            <person name="Bowers J.E."/>
            <person name="Hubner S."/>
            <person name="Bellec A."/>
            <person name="Berard A."/>
            <person name="Berges H."/>
            <person name="Blanchet N."/>
            <person name="Boniface M.C."/>
            <person name="Brunel D."/>
            <person name="Catrice O."/>
            <person name="Chaidir N."/>
            <person name="Claudel C."/>
            <person name="Donnadieu C."/>
            <person name="Faraut T."/>
            <person name="Fievet G."/>
            <person name="Helmstetter N."/>
            <person name="King M."/>
            <person name="Knapp S.J."/>
            <person name="Lai Z."/>
            <person name="Le Paslier M.C."/>
            <person name="Lippi Y."/>
            <person name="Lorenzon L."/>
            <person name="Mandel J.R."/>
            <person name="Marage G."/>
            <person name="Marchand G."/>
            <person name="Marquand E."/>
            <person name="Bret-Mestries E."/>
            <person name="Morien E."/>
            <person name="Nambeesan S."/>
            <person name="Nguyen T."/>
            <person name="Pegot-Espagnet P."/>
            <person name="Pouilly N."/>
            <person name="Raftis F."/>
            <person name="Sallet E."/>
            <person name="Schiex T."/>
            <person name="Thomas J."/>
            <person name="Vandecasteele C."/>
            <person name="Vares D."/>
            <person name="Vear F."/>
            <person name="Vautrin S."/>
            <person name="Crespi M."/>
            <person name="Mangin B."/>
            <person name="Burke J.M."/>
            <person name="Salse J."/>
            <person name="Munos S."/>
            <person name="Vincourt P."/>
            <person name="Rieseberg L.H."/>
            <person name="Langlade N.B."/>
        </authorList>
    </citation>
    <scope>NUCLEOTIDE SEQUENCE</scope>
    <source>
        <tissue evidence="1">Leaves</tissue>
    </source>
</reference>
<gene>
    <name evidence="1" type="ORF">HanXRQr2_Chr04g0143961</name>
</gene>
<evidence type="ECO:0000313" key="1">
    <source>
        <dbReference type="EMBL" id="KAF5808315.1"/>
    </source>
</evidence>
<keyword evidence="2" id="KW-1185">Reference proteome</keyword>
<accession>A0A9K3J5J1</accession>
<dbReference type="PANTHER" id="PTHR31949">
    <property type="entry name" value="GASTRIC MUCIN-LIKE PROTEIN"/>
    <property type="match status" value="1"/>
</dbReference>
<dbReference type="Gramene" id="mRNA:HanXRQr2_Chr04g0143961">
    <property type="protein sequence ID" value="mRNA:HanXRQr2_Chr04g0143961"/>
    <property type="gene ID" value="HanXRQr2_Chr04g0143961"/>
</dbReference>
<dbReference type="PANTHER" id="PTHR31949:SF24">
    <property type="entry name" value="PROLINE-RICH FAMILY PROTEIN"/>
    <property type="match status" value="1"/>
</dbReference>
<dbReference type="EMBL" id="MNCJ02000319">
    <property type="protein sequence ID" value="KAF5808315.1"/>
    <property type="molecule type" value="Genomic_DNA"/>
</dbReference>
<comment type="caution">
    <text evidence="1">The sequence shown here is derived from an EMBL/GenBank/DDBJ whole genome shotgun (WGS) entry which is preliminary data.</text>
</comment>
<organism evidence="1 2">
    <name type="scientific">Helianthus annuus</name>
    <name type="common">Common sunflower</name>
    <dbReference type="NCBI Taxonomy" id="4232"/>
    <lineage>
        <taxon>Eukaryota</taxon>
        <taxon>Viridiplantae</taxon>
        <taxon>Streptophyta</taxon>
        <taxon>Embryophyta</taxon>
        <taxon>Tracheophyta</taxon>
        <taxon>Spermatophyta</taxon>
        <taxon>Magnoliopsida</taxon>
        <taxon>eudicotyledons</taxon>
        <taxon>Gunneridae</taxon>
        <taxon>Pentapetalae</taxon>
        <taxon>asterids</taxon>
        <taxon>campanulids</taxon>
        <taxon>Asterales</taxon>
        <taxon>Asteraceae</taxon>
        <taxon>Asteroideae</taxon>
        <taxon>Heliantheae alliance</taxon>
        <taxon>Heliantheae</taxon>
        <taxon>Helianthus</taxon>
    </lineage>
</organism>